<keyword evidence="2" id="KW-0479">Metal-binding</keyword>
<dbReference type="Proteomes" id="UP000271974">
    <property type="component" value="Unassembled WGS sequence"/>
</dbReference>
<evidence type="ECO:0000256" key="7">
    <source>
        <dbReference type="ARBA" id="ARBA00023163"/>
    </source>
</evidence>
<accession>A0A433U220</accession>
<sequence>MEEPAETDTAPVLPSEEINTVELPPCIEIKESLVHKGDVGAFAKVFISKDTRFGPYKGEIINPGQKEYIDYRYAWEVHEKRSRVLKFTISALDPKVSNWMRHVNNARFYEEQNILSVQDGFSIFYIAMKNIHEGQELLTWFDPKLLKRTQRRQTRTERRPIGYTIELVPWSDEKKFTPEIIETKRARKKKVLSDMISLDENPMAMTRTLQSLPKIPCTPRQLGNMAYPLANSIKKRKKEVSAKRPVVQRNMGDKRKVEQKPLQSKHVHISSEKFNDIPKPTSSIESKAGDMETKIKLESLPPHENLKEALQAAQEGPKFVPQVPQAVHKVLPVAPVPPHPEFAQGQAKRKRKRGRKKLSDFPGEGLLSQNGDAMVIKCSPGEIRPVNIQNSSDGSTRVEDHDESYLLRGVTLHPQCDDTCPCLDKAKSMRPADPPSAANKYAIRFTLLPEHKILRYGKMLYKCDICDGTYNHAFSLKRHYLSVHVNHRYLTREDILNCQIETFHTGIQIEDPKPQTMTALAPQSSVTVPAFMAVNVTNLLASLSPPKRVHDEAEVDRLKELGNRLHCDEELKEDTKISEVSKFPEKSKSVPSLSVLAQTCVNRLKSPSSDSCSDSVSKVERQISLECKETLESDLLTPTKSELQGDLKSSLSNLSDKNVSYEIAGKTDDEIHRSNGQGEICDKVLSVDARKVNEESSKSMDSDNSSCKSLAGVGNDAGRSISSGTVPHIESSQMKICDYEKSLSKSVTSNCGDLDLELKNVKQEKENETIKTEETNASLSEGECRNKKPEPASDAQCFPTEYPHINQEEDKDETDSCVAFMSDSKVLCGGTADSAVVLTPSNSDASNGSLLTSTDKNQESQNDRASSDSSTSDKDCSKVLLTNNSPPTGADKDATHLPETITSISKSSLSSSSNSSSTVAKESSHSESQQPGNNSSTQGQTTRTSQPPLIFLTNIVIPVGAQSTLGQPGFPVQRPPTAALAQTVTTMVSTRAPLAAQCPASLAQTAGPSTKLPVPGPRAPVPLVLISQVPPGVDPRNAASSFLKTSTGLKTLQDLQKSLTVAGLGNTNTQLSASNLPCLITPLTQGVAPASAPHGAVSNTSTGGTPQFPKSTLPISISSQPPQMMANTVLSDTSASKPAVVISPSKPSMIPVVTSNISTLKSCSTFLSSNTLVTNSVSTTAPMPSLALPSSRPDFGTAKDHPEDLFRCHMCVLVFRSMEQLKQHIRKDPHRFKGGIKQYACQQCSMRFSNKHNLHRHNQMNHVEREDYNFRCLTCGKGFSSEAYLKMHARFHSGKSFPCKYGCKDVYFPNAATLVKHLRTEHAGLDLKEYKRIHKIRSTRRKKIKEILGETHAGSVLSPVGPQAIRPAPYNVVPVVGYNSESNCTVIGLSRTGFPGKTLQVSPYSIIQPGLGFQAKRGRPKGSKNTVKNGKPIIPSPINSPSPHFPPSLHTTPSVSLTEPLKVETSSGHLAQNPNRARRPRGIARFFCKLCPRKFSTHFRLLRHRTRKHGADQSVQEYLHFMSRDHSGYASEPDDSVYSPPASPKTFFSNVCQRGYENFTQFIDGGLESLKSPIKKYINIKGYTSMSAPFDHSKEQRIELEWTSYNFPPSFRYNYDSTRFYDSDNAENLKALTDRTLAQVKSENDRDSTPETDYAQTEDIKPSFEDPLTKEIKLEPNTEEDNRLSETAGNERDEEKDSVSDNPSSCEVISKTNNTKTDNVTNEGTSGYENKTGTSNISAGTIINNDTSMRDMSKETATSTINVETAVSNVTDKTAKNEKNSEANTEDVSNNGTNISKVNNEANKSNVRNKKALGSKKDQSRKEKDKLQEAEMQNVLGDEVTPSGTDSGLSSLSSCTLESPDVTQPNRSGNTDSHGKAVSSNSSKSAAKKGSGPETQLEDVKAEIVREKLPVKLEAKSHSEFPFINASDKKEMMKSLTIQGIVADDSIKAANKKLLVGSPARFRNLNALDLSVCGEQLSSDRLAKMMNSDLLRQEAGTKFGSKNMRHRSISLPSFREGDISLNSSDAGRHHEHRRLSLWGGHLQQKASDVHGHEAYHYSPITNILQKQKALREMEAYTKAKADRDKGVDKNHFPGNKLAFAESMGLMSRADFDMSPHARQQDVHVIKPPEVWANYENIWFGKRGPIVVVCSICHRHFSFWDLCLRHQLKKHPHIEPNFLQMEKGNYVDDMYYYYPMKFGILAQTEPIPSNLPLPELFVCTRCGFPFRNLNRLHAHVVTCDPALEKSAGYRSSRNRKKLIPMMDRRLSQQTPDWSMVKPKLGRPFKRPSQPSSSSSNVSVTADRPPASQPAVSDADKTQPSSAGLDSKPVSLSPPFSFYHGRKRKNYELLYNPQNHLRRRESYQVLDTHQCHGCNLKFKSMSMLERHVKKCSGRDRLQSQKPLLSGIMPDDATLRKQHTCRYCNKRFTYIKGVDLHYKRICSVRKVREEEGQLTPEDLAHEEELRKIIEHLKWSKTLCKDSSDIIQGHVRVEADGSLTRVVKRRGCPTGPNRKVKKRKVKNKKWTYMKNHRHANRSVASSANSSQPTSPRSLVEYSVPDQEQHEKVNSSTQEKSNIQKKRSPPNRNLSPPTRKSLVSELSPSASDDSAKGSKNADPSATGKRGRPRKYPVGDPRSRTPRLTRSNSSTSKPTTEMKTPESAILSESPFTDADKESADRPQPRKRGRPKKFDPSEMESSYKKKRKSD</sequence>
<dbReference type="Pfam" id="PF21549">
    <property type="entry name" value="PRDM2_PR"/>
    <property type="match status" value="1"/>
</dbReference>
<feature type="region of interest" description="Disordered" evidence="10">
    <location>
        <begin position="692"/>
        <end position="726"/>
    </location>
</feature>
<feature type="compositionally biased region" description="Polar residues" evidence="10">
    <location>
        <begin position="1755"/>
        <end position="1772"/>
    </location>
</feature>
<proteinExistence type="predicted"/>
<dbReference type="PROSITE" id="PS50157">
    <property type="entry name" value="ZINC_FINGER_C2H2_2"/>
    <property type="match status" value="5"/>
</dbReference>
<dbReference type="GO" id="GO:0010468">
    <property type="term" value="P:regulation of gene expression"/>
    <property type="evidence" value="ECO:0007669"/>
    <property type="project" value="TreeGrafter"/>
</dbReference>
<feature type="domain" description="C2H2-type" evidence="11">
    <location>
        <begin position="1270"/>
        <end position="1297"/>
    </location>
</feature>
<keyword evidence="6" id="KW-0805">Transcription regulation</keyword>
<dbReference type="PANTHER" id="PTHR16515:SF66">
    <property type="entry name" value="C2H2-TYPE DOMAIN-CONTAINING PROTEIN"/>
    <property type="match status" value="1"/>
</dbReference>
<feature type="compositionally biased region" description="Low complexity" evidence="10">
    <location>
        <begin position="2533"/>
        <end position="2549"/>
    </location>
</feature>
<feature type="compositionally biased region" description="Basic and acidic residues" evidence="10">
    <location>
        <begin position="692"/>
        <end position="701"/>
    </location>
</feature>
<dbReference type="SUPFAM" id="SSF57667">
    <property type="entry name" value="beta-beta-alpha zinc fingers"/>
    <property type="match status" value="2"/>
</dbReference>
<feature type="compositionally biased region" description="Basic residues" evidence="10">
    <location>
        <begin position="347"/>
        <end position="356"/>
    </location>
</feature>
<feature type="compositionally biased region" description="Low complexity" evidence="10">
    <location>
        <begin position="935"/>
        <end position="944"/>
    </location>
</feature>
<evidence type="ECO:0000256" key="5">
    <source>
        <dbReference type="ARBA" id="ARBA00022833"/>
    </source>
</evidence>
<dbReference type="InterPro" id="IPR013087">
    <property type="entry name" value="Znf_C2H2_type"/>
</dbReference>
<feature type="domain" description="C2H2-type" evidence="11">
    <location>
        <begin position="1486"/>
        <end position="1514"/>
    </location>
</feature>
<keyword evidence="8" id="KW-0539">Nucleus</keyword>
<feature type="region of interest" description="Disordered" evidence="10">
    <location>
        <begin position="2500"/>
        <end position="2703"/>
    </location>
</feature>
<dbReference type="OrthoDB" id="6414306at2759"/>
<feature type="domain" description="C2H2-type" evidence="11">
    <location>
        <begin position="1239"/>
        <end position="1267"/>
    </location>
</feature>
<feature type="compositionally biased region" description="Basic and acidic residues" evidence="10">
    <location>
        <begin position="764"/>
        <end position="774"/>
    </location>
</feature>
<feature type="compositionally biased region" description="Basic and acidic residues" evidence="10">
    <location>
        <begin position="782"/>
        <end position="791"/>
    </location>
</feature>
<dbReference type="PANTHER" id="PTHR16515">
    <property type="entry name" value="PR DOMAIN ZINC FINGER PROTEIN"/>
    <property type="match status" value="1"/>
</dbReference>
<evidence type="ECO:0000313" key="13">
    <source>
        <dbReference type="EMBL" id="RUS87899.1"/>
    </source>
</evidence>
<evidence type="ECO:0000256" key="6">
    <source>
        <dbReference type="ARBA" id="ARBA00023015"/>
    </source>
</evidence>
<dbReference type="InterPro" id="IPR050331">
    <property type="entry name" value="Zinc_finger"/>
</dbReference>
<protein>
    <submittedName>
        <fullName evidence="13">Uncharacterized protein</fullName>
    </submittedName>
</protein>
<feature type="compositionally biased region" description="Low complexity" evidence="10">
    <location>
        <begin position="1711"/>
        <end position="1722"/>
    </location>
</feature>
<keyword evidence="7" id="KW-0804">Transcription</keyword>
<dbReference type="GO" id="GO:0005634">
    <property type="term" value="C:nucleus"/>
    <property type="evidence" value="ECO:0007669"/>
    <property type="project" value="UniProtKB-SubCell"/>
</dbReference>
<reference evidence="13 14" key="1">
    <citation type="submission" date="2019-01" db="EMBL/GenBank/DDBJ databases">
        <title>A draft genome assembly of the solar-powered sea slug Elysia chlorotica.</title>
        <authorList>
            <person name="Cai H."/>
            <person name="Li Q."/>
            <person name="Fang X."/>
            <person name="Li J."/>
            <person name="Curtis N.E."/>
            <person name="Altenburger A."/>
            <person name="Shibata T."/>
            <person name="Feng M."/>
            <person name="Maeda T."/>
            <person name="Schwartz J.A."/>
            <person name="Shigenobu S."/>
            <person name="Lundholm N."/>
            <person name="Nishiyama T."/>
            <person name="Yang H."/>
            <person name="Hasebe M."/>
            <person name="Li S."/>
            <person name="Pierce S.K."/>
            <person name="Wang J."/>
        </authorList>
    </citation>
    <scope>NUCLEOTIDE SEQUENCE [LARGE SCALE GENOMIC DNA]</scope>
    <source>
        <strain evidence="13">EC2010</strain>
        <tissue evidence="13">Whole organism of an adult</tissue>
    </source>
</reference>
<organism evidence="13 14">
    <name type="scientific">Elysia chlorotica</name>
    <name type="common">Eastern emerald elysia</name>
    <name type="synonym">Sea slug</name>
    <dbReference type="NCBI Taxonomy" id="188477"/>
    <lineage>
        <taxon>Eukaryota</taxon>
        <taxon>Metazoa</taxon>
        <taxon>Spiralia</taxon>
        <taxon>Lophotrochozoa</taxon>
        <taxon>Mollusca</taxon>
        <taxon>Gastropoda</taxon>
        <taxon>Heterobranchia</taxon>
        <taxon>Euthyneura</taxon>
        <taxon>Panpulmonata</taxon>
        <taxon>Sacoglossa</taxon>
        <taxon>Placobranchoidea</taxon>
        <taxon>Plakobranchidae</taxon>
        <taxon>Elysia</taxon>
    </lineage>
</organism>
<evidence type="ECO:0000256" key="2">
    <source>
        <dbReference type="ARBA" id="ARBA00022723"/>
    </source>
</evidence>
<feature type="non-terminal residue" evidence="13">
    <location>
        <position position="2703"/>
    </location>
</feature>
<feature type="compositionally biased region" description="Low complexity" evidence="10">
    <location>
        <begin position="903"/>
        <end position="921"/>
    </location>
</feature>
<feature type="domain" description="C2H2-type" evidence="11">
    <location>
        <begin position="461"/>
        <end position="489"/>
    </location>
</feature>
<dbReference type="STRING" id="188477.A0A433U220"/>
<feature type="compositionally biased region" description="Basic and acidic residues" evidence="10">
    <location>
        <begin position="856"/>
        <end position="877"/>
    </location>
</feature>
<evidence type="ECO:0000256" key="3">
    <source>
        <dbReference type="ARBA" id="ARBA00022737"/>
    </source>
</evidence>
<comment type="subcellular location">
    <subcellularLocation>
        <location evidence="1">Nucleus</location>
    </subcellularLocation>
</comment>
<keyword evidence="3" id="KW-0677">Repeat</keyword>
<feature type="domain" description="SET" evidence="12">
    <location>
        <begin position="25"/>
        <end position="142"/>
    </location>
</feature>
<feature type="compositionally biased region" description="Basic and acidic residues" evidence="10">
    <location>
        <begin position="1815"/>
        <end position="1829"/>
    </location>
</feature>
<dbReference type="EMBL" id="RQTK01000097">
    <property type="protein sequence ID" value="RUS87899.1"/>
    <property type="molecule type" value="Genomic_DNA"/>
</dbReference>
<feature type="compositionally biased region" description="Polar residues" evidence="10">
    <location>
        <begin position="1782"/>
        <end position="1806"/>
    </location>
</feature>
<dbReference type="InterPro" id="IPR046341">
    <property type="entry name" value="SET_dom_sf"/>
</dbReference>
<evidence type="ECO:0000313" key="14">
    <source>
        <dbReference type="Proteomes" id="UP000271974"/>
    </source>
</evidence>
<feature type="region of interest" description="Disordered" evidence="10">
    <location>
        <begin position="235"/>
        <end position="267"/>
    </location>
</feature>
<feature type="region of interest" description="Disordered" evidence="10">
    <location>
        <begin position="334"/>
        <end position="366"/>
    </location>
</feature>
<evidence type="ECO:0000259" key="11">
    <source>
        <dbReference type="PROSITE" id="PS50157"/>
    </source>
</evidence>
<dbReference type="Gene3D" id="3.30.160.60">
    <property type="entry name" value="Classic Zinc Finger"/>
    <property type="match status" value="2"/>
</dbReference>
<comment type="caution">
    <text evidence="13">The sequence shown here is derived from an EMBL/GenBank/DDBJ whole genome shotgun (WGS) entry which is preliminary data.</text>
</comment>
<dbReference type="SMART" id="SM00317">
    <property type="entry name" value="SET"/>
    <property type="match status" value="1"/>
</dbReference>
<dbReference type="Gene3D" id="2.170.270.10">
    <property type="entry name" value="SET domain"/>
    <property type="match status" value="1"/>
</dbReference>
<dbReference type="InterPro" id="IPR001214">
    <property type="entry name" value="SET_dom"/>
</dbReference>
<feature type="domain" description="C2H2-type" evidence="11">
    <location>
        <begin position="1206"/>
        <end position="1230"/>
    </location>
</feature>
<feature type="compositionally biased region" description="Pro residues" evidence="10">
    <location>
        <begin position="1434"/>
        <end position="1446"/>
    </location>
</feature>
<dbReference type="GO" id="GO:0008270">
    <property type="term" value="F:zinc ion binding"/>
    <property type="evidence" value="ECO:0007669"/>
    <property type="project" value="UniProtKB-KW"/>
</dbReference>
<evidence type="ECO:0000256" key="10">
    <source>
        <dbReference type="SAM" id="MobiDB-lite"/>
    </source>
</evidence>
<dbReference type="PROSITE" id="PS50280">
    <property type="entry name" value="SET"/>
    <property type="match status" value="1"/>
</dbReference>
<feature type="region of interest" description="Disordered" evidence="10">
    <location>
        <begin position="764"/>
        <end position="799"/>
    </location>
</feature>
<feature type="compositionally biased region" description="Low complexity" evidence="10">
    <location>
        <begin position="1876"/>
        <end position="1892"/>
    </location>
</feature>
<dbReference type="GO" id="GO:0003677">
    <property type="term" value="F:DNA binding"/>
    <property type="evidence" value="ECO:0007669"/>
    <property type="project" value="InterPro"/>
</dbReference>
<feature type="region of interest" description="Disordered" evidence="10">
    <location>
        <begin position="2269"/>
        <end position="2327"/>
    </location>
</feature>
<dbReference type="PROSITE" id="PS00028">
    <property type="entry name" value="ZINC_FINGER_C2H2_1"/>
    <property type="match status" value="5"/>
</dbReference>
<feature type="compositionally biased region" description="Polar residues" evidence="10">
    <location>
        <begin position="1862"/>
        <end position="1872"/>
    </location>
</feature>
<feature type="compositionally biased region" description="Polar residues" evidence="10">
    <location>
        <begin position="2636"/>
        <end position="2652"/>
    </location>
</feature>
<gene>
    <name evidence="13" type="ORF">EGW08_004315</name>
</gene>
<dbReference type="InterPro" id="IPR017956">
    <property type="entry name" value="AT_hook_DNA-bd_motif"/>
</dbReference>
<feature type="compositionally biased region" description="Basic and acidic residues" evidence="10">
    <location>
        <begin position="1658"/>
        <end position="1699"/>
    </location>
</feature>
<evidence type="ECO:0000259" key="12">
    <source>
        <dbReference type="PROSITE" id="PS50280"/>
    </source>
</evidence>
<feature type="compositionally biased region" description="Basic and acidic residues" evidence="10">
    <location>
        <begin position="2667"/>
        <end position="2677"/>
    </location>
</feature>
<feature type="region of interest" description="Disordered" evidence="10">
    <location>
        <begin position="1412"/>
        <end position="1454"/>
    </location>
</feature>
<feature type="compositionally biased region" description="Low complexity" evidence="10">
    <location>
        <begin position="2286"/>
        <end position="2298"/>
    </location>
</feature>
<feature type="compositionally biased region" description="Polar residues" evidence="10">
    <location>
        <begin position="1723"/>
        <end position="1747"/>
    </location>
</feature>
<dbReference type="SMART" id="SM00384">
    <property type="entry name" value="AT_hook"/>
    <property type="match status" value="4"/>
</dbReference>
<dbReference type="InterPro" id="IPR036236">
    <property type="entry name" value="Znf_C2H2_sf"/>
</dbReference>
<feature type="region of interest" description="Disordered" evidence="10">
    <location>
        <begin position="1637"/>
        <end position="1899"/>
    </location>
</feature>
<feature type="region of interest" description="Disordered" evidence="10">
    <location>
        <begin position="839"/>
        <end position="944"/>
    </location>
</feature>
<keyword evidence="4 9" id="KW-0863">Zinc-finger</keyword>
<evidence type="ECO:0000256" key="8">
    <source>
        <dbReference type="ARBA" id="ARBA00023242"/>
    </source>
</evidence>
<dbReference type="SMART" id="SM00355">
    <property type="entry name" value="ZnF_C2H2"/>
    <property type="match status" value="10"/>
</dbReference>
<dbReference type="SUPFAM" id="SSF82199">
    <property type="entry name" value="SET domain"/>
    <property type="match status" value="1"/>
</dbReference>
<feature type="compositionally biased region" description="Basic residues" evidence="10">
    <location>
        <begin position="2510"/>
        <end position="2532"/>
    </location>
</feature>
<evidence type="ECO:0000256" key="4">
    <source>
        <dbReference type="ARBA" id="ARBA00022771"/>
    </source>
</evidence>
<keyword evidence="14" id="KW-1185">Reference proteome</keyword>
<evidence type="ECO:0000256" key="9">
    <source>
        <dbReference type="PROSITE-ProRule" id="PRU00042"/>
    </source>
</evidence>
<feature type="compositionally biased region" description="Low complexity" evidence="10">
    <location>
        <begin position="1841"/>
        <end position="1861"/>
    </location>
</feature>
<name>A0A433U220_ELYCH</name>
<keyword evidence="5" id="KW-0862">Zinc</keyword>
<evidence type="ECO:0000256" key="1">
    <source>
        <dbReference type="ARBA" id="ARBA00004123"/>
    </source>
</evidence>
<feature type="compositionally biased region" description="Polar residues" evidence="10">
    <location>
        <begin position="839"/>
        <end position="855"/>
    </location>
</feature>